<dbReference type="Pfam" id="PF12796">
    <property type="entry name" value="Ank_2"/>
    <property type="match status" value="1"/>
</dbReference>
<feature type="repeat" description="ANK" evidence="1">
    <location>
        <begin position="134"/>
        <end position="166"/>
    </location>
</feature>
<dbReference type="PANTHER" id="PTHR22677">
    <property type="entry name" value="ANKYRIN REPEAT DOMAIN-CONTAINING PROTEIN 60"/>
    <property type="match status" value="1"/>
</dbReference>
<feature type="signal peptide" evidence="2">
    <location>
        <begin position="1"/>
        <end position="36"/>
    </location>
</feature>
<dbReference type="PRINTS" id="PR01415">
    <property type="entry name" value="ANKYRIN"/>
</dbReference>
<keyword evidence="1" id="KW-0040">ANK repeat</keyword>
<dbReference type="PROSITE" id="PS50297">
    <property type="entry name" value="ANK_REP_REGION"/>
    <property type="match status" value="3"/>
</dbReference>
<evidence type="ECO:0000313" key="3">
    <source>
        <dbReference type="EMBL" id="MCY0388112.1"/>
    </source>
</evidence>
<keyword evidence="4" id="KW-1185">Reference proteome</keyword>
<protein>
    <submittedName>
        <fullName evidence="3">Ankyrin repeat domain-containing protein</fullName>
    </submittedName>
</protein>
<reference evidence="3" key="1">
    <citation type="submission" date="2022-11" db="EMBL/GenBank/DDBJ databases">
        <title>Robbsia betulipollinis sp. nov., isolated from pollen of birch (Betula pendula).</title>
        <authorList>
            <person name="Shi H."/>
            <person name="Ambika Manirajan B."/>
            <person name="Ratering S."/>
            <person name="Geissler-Plaum R."/>
            <person name="Schnell S."/>
        </authorList>
    </citation>
    <scope>NUCLEOTIDE SEQUENCE</scope>
    <source>
        <strain evidence="3">Bb-Pol-6</strain>
    </source>
</reference>
<dbReference type="RefSeq" id="WP_267847989.1">
    <property type="nucleotide sequence ID" value="NZ_JAPMXC010000002.1"/>
</dbReference>
<dbReference type="EMBL" id="JAPMXC010000002">
    <property type="protein sequence ID" value="MCY0388112.1"/>
    <property type="molecule type" value="Genomic_DNA"/>
</dbReference>
<dbReference type="PANTHER" id="PTHR22677:SF4">
    <property type="entry name" value="USHER SYNDROME TYPE-1G PROTEIN-LIKE PROTEIN"/>
    <property type="match status" value="1"/>
</dbReference>
<evidence type="ECO:0000256" key="2">
    <source>
        <dbReference type="SAM" id="SignalP"/>
    </source>
</evidence>
<sequence>MHSSFNVFSISRKPARWLAAACLALTVAGVSAPVSAAPLDTMIKAAKFNDVSAVRKMLARGVDPNAVDNQGMPLLLLAAREKSNDVAILLMQDKRTDIDKLDPAGENAMMLAAIAQDTPLVKALIDKGAEVNKKGWTPLHYAASIGDDEIVKILLEASAYIDAASPNGTTPLMMAARGGHASTINLLIEQGADPTLKNQIGMSAVDFAKHYNEKDGVDALAGKAEAWQASHAAGASGVRAQ</sequence>
<dbReference type="Gene3D" id="1.25.40.20">
    <property type="entry name" value="Ankyrin repeat-containing domain"/>
    <property type="match status" value="1"/>
</dbReference>
<feature type="repeat" description="ANK" evidence="1">
    <location>
        <begin position="104"/>
        <end position="136"/>
    </location>
</feature>
<dbReference type="InterPro" id="IPR039323">
    <property type="entry name" value="ANKRD_45/46/60"/>
</dbReference>
<proteinExistence type="predicted"/>
<accession>A0ABT3ZPB0</accession>
<dbReference type="SMART" id="SM00248">
    <property type="entry name" value="ANK"/>
    <property type="match status" value="5"/>
</dbReference>
<feature type="chain" id="PRO_5047019339" evidence="2">
    <location>
        <begin position="37"/>
        <end position="241"/>
    </location>
</feature>
<organism evidence="3 4">
    <name type="scientific">Robbsia betulipollinis</name>
    <dbReference type="NCBI Taxonomy" id="2981849"/>
    <lineage>
        <taxon>Bacteria</taxon>
        <taxon>Pseudomonadati</taxon>
        <taxon>Pseudomonadota</taxon>
        <taxon>Betaproteobacteria</taxon>
        <taxon>Burkholderiales</taxon>
        <taxon>Burkholderiaceae</taxon>
        <taxon>Robbsia</taxon>
    </lineage>
</organism>
<keyword evidence="2" id="KW-0732">Signal</keyword>
<gene>
    <name evidence="3" type="ORF">OVY01_12865</name>
</gene>
<dbReference type="PROSITE" id="PS50088">
    <property type="entry name" value="ANK_REPEAT"/>
    <property type="match status" value="3"/>
</dbReference>
<dbReference type="InterPro" id="IPR002110">
    <property type="entry name" value="Ankyrin_rpt"/>
</dbReference>
<evidence type="ECO:0000256" key="1">
    <source>
        <dbReference type="PROSITE-ProRule" id="PRU00023"/>
    </source>
</evidence>
<dbReference type="Pfam" id="PF00023">
    <property type="entry name" value="Ank"/>
    <property type="match status" value="1"/>
</dbReference>
<dbReference type="SUPFAM" id="SSF48403">
    <property type="entry name" value="Ankyrin repeat"/>
    <property type="match status" value="1"/>
</dbReference>
<evidence type="ECO:0000313" key="4">
    <source>
        <dbReference type="Proteomes" id="UP001082899"/>
    </source>
</evidence>
<feature type="repeat" description="ANK" evidence="1">
    <location>
        <begin position="167"/>
        <end position="199"/>
    </location>
</feature>
<name>A0ABT3ZPB0_9BURK</name>
<dbReference type="Proteomes" id="UP001082899">
    <property type="component" value="Unassembled WGS sequence"/>
</dbReference>
<dbReference type="InterPro" id="IPR036770">
    <property type="entry name" value="Ankyrin_rpt-contain_sf"/>
</dbReference>
<comment type="caution">
    <text evidence="3">The sequence shown here is derived from an EMBL/GenBank/DDBJ whole genome shotgun (WGS) entry which is preliminary data.</text>
</comment>